<evidence type="ECO:0000313" key="8">
    <source>
        <dbReference type="EMBL" id="GGG70959.1"/>
    </source>
</evidence>
<evidence type="ECO:0000256" key="6">
    <source>
        <dbReference type="ARBA" id="ARBA00023295"/>
    </source>
</evidence>
<reference evidence="8" key="1">
    <citation type="journal article" date="2014" name="Int. J. Syst. Evol. Microbiol.">
        <title>Complete genome sequence of Corynebacterium casei LMG S-19264T (=DSM 44701T), isolated from a smear-ripened cheese.</title>
        <authorList>
            <consortium name="US DOE Joint Genome Institute (JGI-PGF)"/>
            <person name="Walter F."/>
            <person name="Albersmeier A."/>
            <person name="Kalinowski J."/>
            <person name="Ruckert C."/>
        </authorList>
    </citation>
    <scope>NUCLEOTIDE SEQUENCE</scope>
    <source>
        <strain evidence="8">CGMCC 1.12187</strain>
    </source>
</reference>
<sequence length="296" mass="31223">MFWMGLFENPYVDAPAADGVVGSEAHREVGLDLQRKSAVLLQNRQTSAGDRALPLKEGAEVYVLGDFTAETVESYGYDVTDGNTESPADRPSAAGSDHVLISVSARNTGTGAYASDDPATGMNPEHTNPVVLPGVKGLDGQSPYGAADACVAQGAETCTDSGLRFGGSFPWEASSLDFTSMAASGSWEVTPSLDTIQQVMREVDDPSKVILHVYFRQPFVLDEASGLRDAGAIVAGFGMSDTALLDVLSGRVGPQGRMPFALAGTRKAIEEQYSDLPGYAETTDGELFPFGFGLTY</sequence>
<evidence type="ECO:0000256" key="5">
    <source>
        <dbReference type="ARBA" id="ARBA00022801"/>
    </source>
</evidence>
<comment type="similarity">
    <text evidence="2">Belongs to the glycosyl hydrolase 3 family.</text>
</comment>
<organism evidence="8 9">
    <name type="scientific">Kocuria dechangensis</name>
    <dbReference type="NCBI Taxonomy" id="1176249"/>
    <lineage>
        <taxon>Bacteria</taxon>
        <taxon>Bacillati</taxon>
        <taxon>Actinomycetota</taxon>
        <taxon>Actinomycetes</taxon>
        <taxon>Micrococcales</taxon>
        <taxon>Micrococcaceae</taxon>
        <taxon>Kocuria</taxon>
    </lineage>
</organism>
<keyword evidence="5" id="KW-0378">Hydrolase</keyword>
<evidence type="ECO:0000256" key="2">
    <source>
        <dbReference type="ARBA" id="ARBA00005336"/>
    </source>
</evidence>
<dbReference type="Gene3D" id="3.40.50.1700">
    <property type="entry name" value="Glycoside hydrolase family 3 C-terminal domain"/>
    <property type="match status" value="1"/>
</dbReference>
<accession>A0A917H8K6</accession>
<keyword evidence="4" id="KW-0732">Signal</keyword>
<dbReference type="SUPFAM" id="SSF52279">
    <property type="entry name" value="Beta-D-glucan exohydrolase, C-terminal domain"/>
    <property type="match status" value="1"/>
</dbReference>
<reference evidence="8" key="2">
    <citation type="submission" date="2020-09" db="EMBL/GenBank/DDBJ databases">
        <authorList>
            <person name="Sun Q."/>
            <person name="Zhou Y."/>
        </authorList>
    </citation>
    <scope>NUCLEOTIDE SEQUENCE</scope>
    <source>
        <strain evidence="8">CGMCC 1.12187</strain>
    </source>
</reference>
<dbReference type="Proteomes" id="UP000638848">
    <property type="component" value="Unassembled WGS sequence"/>
</dbReference>
<protein>
    <recommendedName>
        <fullName evidence="3">beta-glucosidase</fullName>
        <ecNumber evidence="3">3.2.1.21</ecNumber>
    </recommendedName>
</protein>
<feature type="domain" description="Glycoside hydrolase family 3 C-terminal" evidence="7">
    <location>
        <begin position="39"/>
        <end position="296"/>
    </location>
</feature>
<proteinExistence type="inferred from homology"/>
<evidence type="ECO:0000313" key="9">
    <source>
        <dbReference type="Proteomes" id="UP000638848"/>
    </source>
</evidence>
<dbReference type="InterPro" id="IPR002772">
    <property type="entry name" value="Glyco_hydro_3_C"/>
</dbReference>
<comment type="caution">
    <text evidence="8">The sequence shown here is derived from an EMBL/GenBank/DDBJ whole genome shotgun (WGS) entry which is preliminary data.</text>
</comment>
<dbReference type="PANTHER" id="PTHR30620">
    <property type="entry name" value="PERIPLASMIC BETA-GLUCOSIDASE-RELATED"/>
    <property type="match status" value="1"/>
</dbReference>
<keyword evidence="9" id="KW-1185">Reference proteome</keyword>
<dbReference type="GO" id="GO:0008422">
    <property type="term" value="F:beta-glucosidase activity"/>
    <property type="evidence" value="ECO:0007669"/>
    <property type="project" value="UniProtKB-EC"/>
</dbReference>
<comment type="catalytic activity">
    <reaction evidence="1">
        <text>Hydrolysis of terminal, non-reducing beta-D-glucosyl residues with release of beta-D-glucose.</text>
        <dbReference type="EC" id="3.2.1.21"/>
    </reaction>
</comment>
<dbReference type="AlphaFoldDB" id="A0A917H8K6"/>
<dbReference type="InterPro" id="IPR051915">
    <property type="entry name" value="Cellulose_Degrad_GH3"/>
</dbReference>
<evidence type="ECO:0000256" key="4">
    <source>
        <dbReference type="ARBA" id="ARBA00022729"/>
    </source>
</evidence>
<dbReference type="EMBL" id="BMEQ01000042">
    <property type="protein sequence ID" value="GGG70959.1"/>
    <property type="molecule type" value="Genomic_DNA"/>
</dbReference>
<dbReference type="GO" id="GO:0009251">
    <property type="term" value="P:glucan catabolic process"/>
    <property type="evidence" value="ECO:0007669"/>
    <property type="project" value="TreeGrafter"/>
</dbReference>
<gene>
    <name evidence="8" type="ORF">GCM10011374_39490</name>
</gene>
<evidence type="ECO:0000256" key="1">
    <source>
        <dbReference type="ARBA" id="ARBA00000448"/>
    </source>
</evidence>
<dbReference type="EC" id="3.2.1.21" evidence="3"/>
<evidence type="ECO:0000259" key="7">
    <source>
        <dbReference type="Pfam" id="PF01915"/>
    </source>
</evidence>
<name>A0A917H8K6_9MICC</name>
<evidence type="ECO:0000256" key="3">
    <source>
        <dbReference type="ARBA" id="ARBA00012744"/>
    </source>
</evidence>
<keyword evidence="6" id="KW-0326">Glycosidase</keyword>
<dbReference type="Pfam" id="PF01915">
    <property type="entry name" value="Glyco_hydro_3_C"/>
    <property type="match status" value="1"/>
</dbReference>
<dbReference type="InterPro" id="IPR036881">
    <property type="entry name" value="Glyco_hydro_3_C_sf"/>
</dbReference>
<dbReference type="PANTHER" id="PTHR30620:SF16">
    <property type="entry name" value="LYSOSOMAL BETA GLUCOSIDASE"/>
    <property type="match status" value="1"/>
</dbReference>